<keyword evidence="1" id="KW-0472">Membrane</keyword>
<sequence>MKKQRDLETELFRTGLILGMTGIGIWIVYRCWLNDILPRIPCMFDRVAGIYCPGCGGTRAAEALLQGHILLSVWYHPLILYMVIIGGGFMLTQGLHRAGIRAIKGWKFHNWYLYAGIVILVSNFLLKNILRFVWGITL</sequence>
<evidence type="ECO:0008006" key="4">
    <source>
        <dbReference type="Google" id="ProtNLM"/>
    </source>
</evidence>
<accession>A0A2K4ZH07</accession>
<keyword evidence="1" id="KW-0812">Transmembrane</keyword>
<evidence type="ECO:0000313" key="2">
    <source>
        <dbReference type="EMBL" id="SOY29763.1"/>
    </source>
</evidence>
<gene>
    <name evidence="2" type="ORF">AMURIS_02484</name>
</gene>
<dbReference type="Pfam" id="PF10825">
    <property type="entry name" value="DUF2752"/>
    <property type="match status" value="1"/>
</dbReference>
<dbReference type="OrthoDB" id="9815897at2"/>
<protein>
    <recommendedName>
        <fullName evidence="4">DUF2752 domain-containing protein</fullName>
    </recommendedName>
</protein>
<reference evidence="2 3" key="1">
    <citation type="submission" date="2018-01" db="EMBL/GenBank/DDBJ databases">
        <authorList>
            <person name="Gaut B.S."/>
            <person name="Morton B.R."/>
            <person name="Clegg M.T."/>
            <person name="Duvall M.R."/>
        </authorList>
    </citation>
    <scope>NUCLEOTIDE SEQUENCE [LARGE SCALE GENOMIC DNA]</scope>
    <source>
        <strain evidence="2">GP69</strain>
    </source>
</reference>
<feature type="transmembrane region" description="Helical" evidence="1">
    <location>
        <begin position="12"/>
        <end position="29"/>
    </location>
</feature>
<dbReference type="InterPro" id="IPR021215">
    <property type="entry name" value="DUF2752"/>
</dbReference>
<proteinExistence type="predicted"/>
<keyword evidence="3" id="KW-1185">Reference proteome</keyword>
<dbReference type="Proteomes" id="UP000236311">
    <property type="component" value="Unassembled WGS sequence"/>
</dbReference>
<dbReference type="RefSeq" id="WP_103239838.1">
    <property type="nucleotide sequence ID" value="NZ_JANJZD010000010.1"/>
</dbReference>
<evidence type="ECO:0000313" key="3">
    <source>
        <dbReference type="Proteomes" id="UP000236311"/>
    </source>
</evidence>
<dbReference type="AlphaFoldDB" id="A0A2K4ZH07"/>
<evidence type="ECO:0000256" key="1">
    <source>
        <dbReference type="SAM" id="Phobius"/>
    </source>
</evidence>
<dbReference type="EMBL" id="OFSM01000011">
    <property type="protein sequence ID" value="SOY29763.1"/>
    <property type="molecule type" value="Genomic_DNA"/>
</dbReference>
<feature type="transmembrane region" description="Helical" evidence="1">
    <location>
        <begin position="111"/>
        <end position="134"/>
    </location>
</feature>
<name>A0A2K4ZH07_9FIRM</name>
<feature type="transmembrane region" description="Helical" evidence="1">
    <location>
        <begin position="73"/>
        <end position="91"/>
    </location>
</feature>
<organism evidence="2 3">
    <name type="scientific">Acetatifactor muris</name>
    <dbReference type="NCBI Taxonomy" id="879566"/>
    <lineage>
        <taxon>Bacteria</taxon>
        <taxon>Bacillati</taxon>
        <taxon>Bacillota</taxon>
        <taxon>Clostridia</taxon>
        <taxon>Lachnospirales</taxon>
        <taxon>Lachnospiraceae</taxon>
        <taxon>Acetatifactor</taxon>
    </lineage>
</organism>
<keyword evidence="1" id="KW-1133">Transmembrane helix</keyword>